<keyword evidence="3" id="KW-0843">Virulence</keyword>
<organism evidence="6 7">
    <name type="scientific">Pseudomonas kribbensis</name>
    <dbReference type="NCBI Taxonomy" id="1628086"/>
    <lineage>
        <taxon>Bacteria</taxon>
        <taxon>Pseudomonadati</taxon>
        <taxon>Pseudomonadota</taxon>
        <taxon>Gammaproteobacteria</taxon>
        <taxon>Pseudomonadales</taxon>
        <taxon>Pseudomonadaceae</taxon>
        <taxon>Pseudomonas</taxon>
    </lineage>
</organism>
<gene>
    <name evidence="6" type="ORF">E4J90_22055</name>
</gene>
<dbReference type="InterPro" id="IPR003284">
    <property type="entry name" value="Sal_SpvB"/>
</dbReference>
<dbReference type="Pfam" id="PF12256">
    <property type="entry name" value="TcdB_toxin_midN"/>
    <property type="match status" value="1"/>
</dbReference>
<accession>A0A4Y8VBN2</accession>
<dbReference type="PRINTS" id="PR01341">
    <property type="entry name" value="SALSPVBPROT"/>
</dbReference>
<protein>
    <submittedName>
        <fullName evidence="6">Toxin</fullName>
    </submittedName>
</protein>
<dbReference type="InterPro" id="IPR022044">
    <property type="entry name" value="TcdB_toxin_mid/C"/>
</dbReference>
<comment type="caution">
    <text evidence="6">The sequence shown here is derived from an EMBL/GenBank/DDBJ whole genome shotgun (WGS) entry which is preliminary data.</text>
</comment>
<name>A0A4Y8VBN2_9PSED</name>
<proteinExistence type="predicted"/>
<dbReference type="InterPro" id="IPR022045">
    <property type="entry name" value="TcdB_toxin_mid/N"/>
</dbReference>
<comment type="subcellular location">
    <subcellularLocation>
        <location evidence="1">Secreted</location>
    </subcellularLocation>
</comment>
<dbReference type="Pfam" id="PF03534">
    <property type="entry name" value="SpvB"/>
    <property type="match status" value="1"/>
</dbReference>
<dbReference type="Pfam" id="PF12255">
    <property type="entry name" value="TcdB_toxin_midC"/>
    <property type="match status" value="1"/>
</dbReference>
<dbReference type="GO" id="GO:0005737">
    <property type="term" value="C:cytoplasm"/>
    <property type="evidence" value="ECO:0007669"/>
    <property type="project" value="InterPro"/>
</dbReference>
<dbReference type="RefSeq" id="WP_134827913.1">
    <property type="nucleotide sequence ID" value="NZ_SPDQ01000022.1"/>
</dbReference>
<keyword evidence="2" id="KW-0964">Secreted</keyword>
<reference evidence="6 7" key="1">
    <citation type="submission" date="2019-03" db="EMBL/GenBank/DDBJ databases">
        <title>Draft genome sequence of humic substances-degrading Pseudomonas kribbensis CHA-19 from forest soil.</title>
        <authorList>
            <person name="Kim D."/>
        </authorList>
    </citation>
    <scope>NUCLEOTIDE SEQUENCE [LARGE SCALE GENOMIC DNA]</scope>
    <source>
        <strain evidence="6 7">CHA-19</strain>
    </source>
</reference>
<evidence type="ECO:0000256" key="1">
    <source>
        <dbReference type="ARBA" id="ARBA00004613"/>
    </source>
</evidence>
<dbReference type="GO" id="GO:0005576">
    <property type="term" value="C:extracellular region"/>
    <property type="evidence" value="ECO:0007669"/>
    <property type="project" value="UniProtKB-SubCell"/>
</dbReference>
<feature type="domain" description="Insecticide toxin TcdB middle/N-terminal" evidence="5">
    <location>
        <begin position="636"/>
        <end position="804"/>
    </location>
</feature>
<sequence length="1484" mass="168367">MALDADALVTPPSIAKTASIATNGRSWGEIGATGQRSYTLPLPTLNARTLNPELQLVYDGNAGNGKCGLGWDLPLPAISRKTSKGVPKYEATDVMQADGTDLRPELTARGRIKATRRTRGKGKNARKFSVMRYIPRLESTFDRYEFWTPDTGHPFWVVSRADGSQHCYGNSPESCIYDPEDPTRIAVWLLVEIRNTVGENIYFEYKSDDTDADLRFDYRAQRYLRQVCYCNKTASTDLYCLDHAQPELLDWLFRLIVDYGERVTRREAVPSFLAAEDKWLPRSDPFRSHRFGFELGTRRLCRQFLLFNHIGPEPTLVNRLLLEHEPTLHGYNHLKAAHYMSYDATGRVKHMPPLEYFYEALILDTTPKPFLQLDHMPGLNDGQPYHCVDLYGEGLPGFLCQYDGAWYYREPLRGAPGSDEIVYGPWTLLPLIPNADSSKTVVQILTDLTGDGRLDWVVAQPGGSGYYTLNPDGTWSLFKPFSRFPVEFFHQLTRMGDLSGAGLDDLALIGPNSVRVYANLREKGFAPGKDVPHSPDRLPLFSDARSELVSFSGMGASGMELCRIRHDEIRCWASLGHSRFGEGFKLSDLPFDYGEFDADRVRIADLDGSGAPAFIYLSSDYFEIWFNQGGNGLVSTPVRVPWPDGIRYDNLCQVTFADLRGIGCASLLFTKPHMTPQHWVYHFVSERPYLLTGCNNNMGYSATLQHRSSAQFWLDEKHLELMARRRPVCLLPFPQMVLHWLRQDDEITGNYLMQFHEYFEGYYDGYEREFRGFGKVCQTDSELEPGKAESGHTAPMRVTHWFHTGRSIDLVLKGTCELDDEITPLGPTAISTFDAKGRKERVRKRRKADDHREIAYALAGRPLRTEVCQADDPAPARLFSLSESRYRVRVVKDNPSSVLVLELETRSHQYEKFMDDPRCEHTVNLERDEYGHLTHGFTVACARRRIETDKPPFDREDQMRAWEDSHDEQQRSFYLTETLAGFTHLTTEGHWLLGLPERQRGNAMKLPKGALPGGLRAADISFENFDRYKDSAEWTAARELTSLAQHTYLEAAGKILYPPRQGPTEQAVFDKKALAAYDDVPIVIRDELTKIGYSPMKLFFPEDPAQDLLQNLWSAQSGFFTYADASGFHHVTEVQQTASHGVTHITWDADHLLTIAITLPDGCVTSVKYDMHTLQPLSITDPNENIQEVLYDAGSQPMVLSFHGSEEGLPAGFVPLSAYPPQSDLSVEYALAHPKTVVASAASAVRTELFSWMPVLSRKTLSRKRKEWIAKGLILPDGHIRASAPRWLNQRKKRTASEQTLLRIIRTAPRQPVHSLRLVADRYPNDPLQLIQMIIAYFDGFGRELQSKQLVPPGDAFVATPEDNLATGADGKPIELPAIQRWRVQSRVEYNHKGETIRVYRPYFLNTHRCINDSAMRQHGYHDRMFYDAPGRPIQTINALGHLAFDVLHPWFKLSYDFNDTDDSLLARPAKRPAPARPAKRIKS</sequence>
<dbReference type="InterPro" id="IPR028994">
    <property type="entry name" value="Integrin_alpha_N"/>
</dbReference>
<evidence type="ECO:0000256" key="2">
    <source>
        <dbReference type="ARBA" id="ARBA00022525"/>
    </source>
</evidence>
<evidence type="ECO:0000256" key="3">
    <source>
        <dbReference type="ARBA" id="ARBA00023026"/>
    </source>
</evidence>
<feature type="domain" description="Insecticide toxin TcdB middle/C-terminal" evidence="4">
    <location>
        <begin position="854"/>
        <end position="995"/>
    </location>
</feature>
<dbReference type="SUPFAM" id="SSF69318">
    <property type="entry name" value="Integrin alpha N-terminal domain"/>
    <property type="match status" value="1"/>
</dbReference>
<evidence type="ECO:0000259" key="4">
    <source>
        <dbReference type="Pfam" id="PF12255"/>
    </source>
</evidence>
<dbReference type="EMBL" id="SPDQ01000022">
    <property type="protein sequence ID" value="TFH78272.1"/>
    <property type="molecule type" value="Genomic_DNA"/>
</dbReference>
<evidence type="ECO:0000313" key="7">
    <source>
        <dbReference type="Proteomes" id="UP000297555"/>
    </source>
</evidence>
<dbReference type="Proteomes" id="UP000297555">
    <property type="component" value="Unassembled WGS sequence"/>
</dbReference>
<evidence type="ECO:0000313" key="6">
    <source>
        <dbReference type="EMBL" id="TFH78272.1"/>
    </source>
</evidence>
<dbReference type="OrthoDB" id="6510336at2"/>
<evidence type="ECO:0000259" key="5">
    <source>
        <dbReference type="Pfam" id="PF12256"/>
    </source>
</evidence>